<gene>
    <name evidence="1" type="ORF">J4H91_04055</name>
</gene>
<dbReference type="SUPFAM" id="SSF56349">
    <property type="entry name" value="DNA breaking-rejoining enzymes"/>
    <property type="match status" value="1"/>
</dbReference>
<dbReference type="EMBL" id="JAGDYL010000005">
    <property type="protein sequence ID" value="MBO1804491.1"/>
    <property type="molecule type" value="Genomic_DNA"/>
</dbReference>
<dbReference type="Proteomes" id="UP000664398">
    <property type="component" value="Unassembled WGS sequence"/>
</dbReference>
<accession>A0A939LUA3</accession>
<evidence type="ECO:0000313" key="2">
    <source>
        <dbReference type="Proteomes" id="UP000664398"/>
    </source>
</evidence>
<reference evidence="1" key="1">
    <citation type="submission" date="2021-03" db="EMBL/GenBank/DDBJ databases">
        <title>Leucobacter chromiisoli sp. nov., isolated from chromium-containing soil of chemical plant.</title>
        <authorList>
            <person name="Xu Z."/>
        </authorList>
    </citation>
    <scope>NUCLEOTIDE SEQUENCE</scope>
    <source>
        <strain evidence="1">A2</strain>
    </source>
</reference>
<evidence type="ECO:0000313" key="1">
    <source>
        <dbReference type="EMBL" id="MBO1804491.1"/>
    </source>
</evidence>
<evidence type="ECO:0008006" key="3">
    <source>
        <dbReference type="Google" id="ProtNLM"/>
    </source>
</evidence>
<dbReference type="RefSeq" id="WP_208044972.1">
    <property type="nucleotide sequence ID" value="NZ_JAGDYL010000005.1"/>
</dbReference>
<comment type="caution">
    <text evidence="1">The sequence shown here is derived from an EMBL/GenBank/DDBJ whole genome shotgun (WGS) entry which is preliminary data.</text>
</comment>
<organism evidence="1 2">
    <name type="scientific">Leucobacter ruminantium</name>
    <dbReference type="NCBI Taxonomy" id="1289170"/>
    <lineage>
        <taxon>Bacteria</taxon>
        <taxon>Bacillati</taxon>
        <taxon>Actinomycetota</taxon>
        <taxon>Actinomycetes</taxon>
        <taxon>Micrococcales</taxon>
        <taxon>Microbacteriaceae</taxon>
        <taxon>Leucobacter</taxon>
    </lineage>
</organism>
<dbReference type="InterPro" id="IPR011010">
    <property type="entry name" value="DNA_brk_join_enz"/>
</dbReference>
<dbReference type="GO" id="GO:0003677">
    <property type="term" value="F:DNA binding"/>
    <property type="evidence" value="ECO:0007669"/>
    <property type="project" value="InterPro"/>
</dbReference>
<protein>
    <recommendedName>
        <fullName evidence="3">Integrase</fullName>
    </recommendedName>
</protein>
<sequence>MLTERLSALLRDPSTGEIRAQLQPLFDELVGSDRPQNAITWLQRPPGHGPALLRQMATGEVAISHGTFARLPMTRGRNYLRDLLVALEVLEPYEPLIERIEPWLQQRRVGLNDVHRQTIEQFARWVVLRRLRTAAEHGTLTKAMAEGARQRLNRAIDLLAWLEHEHTTILELTQPRLELYLADQPPSVLHAFITWLNRTGINDRILVKNPSPTTANVTMGDADRWRHVGALLHDDSVLLYTRIIGLFMLIFAQPLTRACSLRTDQIRATDPGPVFVTFHNTAVEMPEPLGELIRQQLTRRGKASYASRDNGWLFPGGIPGRPMATENVRGHLVALGIAPHQARHAALFALSAEVPHMILAQTLGISLSAARTWAALASRDWGAYIAART</sequence>
<dbReference type="AlphaFoldDB" id="A0A939LUA3"/>
<name>A0A939LUA3_9MICO</name>
<proteinExistence type="predicted"/>
<keyword evidence="2" id="KW-1185">Reference proteome</keyword>